<sequence>MQASTISAPTPRARDKFVPLPSGAAQLNQFDEHDEDRLSAEGAPDSYLLPAIEGEKLRLRVITSCASYTRDEVIKVITSVSYQSSSNPARLHAGAAAMGREQPGIGFRHAESLGSWHCCTTSGTVQECTQLLLRCEGPVGGLAGNGVIGKGPGPPPCPAVQVPRGATRADAVQLHAGTQWRRLHAAWAWGWGHMHSAHWLRPDQVEPLHDKDVQQEQDVTCTVQLCGGGC</sequence>
<proteinExistence type="predicted"/>
<name>A0A699ZAD2_HAELA</name>
<evidence type="ECO:0000313" key="2">
    <source>
        <dbReference type="Proteomes" id="UP000485058"/>
    </source>
</evidence>
<organism evidence="1 2">
    <name type="scientific">Haematococcus lacustris</name>
    <name type="common">Green alga</name>
    <name type="synonym">Haematococcus pluvialis</name>
    <dbReference type="NCBI Taxonomy" id="44745"/>
    <lineage>
        <taxon>Eukaryota</taxon>
        <taxon>Viridiplantae</taxon>
        <taxon>Chlorophyta</taxon>
        <taxon>core chlorophytes</taxon>
        <taxon>Chlorophyceae</taxon>
        <taxon>CS clade</taxon>
        <taxon>Chlamydomonadales</taxon>
        <taxon>Haematococcaceae</taxon>
        <taxon>Haematococcus</taxon>
    </lineage>
</organism>
<protein>
    <submittedName>
        <fullName evidence="1">Uncharacterized protein</fullName>
    </submittedName>
</protein>
<comment type="caution">
    <text evidence="1">The sequence shown here is derived from an EMBL/GenBank/DDBJ whole genome shotgun (WGS) entry which is preliminary data.</text>
</comment>
<keyword evidence="2" id="KW-1185">Reference proteome</keyword>
<dbReference type="EMBL" id="BLLF01001328">
    <property type="protein sequence ID" value="GFH18615.1"/>
    <property type="molecule type" value="Genomic_DNA"/>
</dbReference>
<gene>
    <name evidence="1" type="ORF">HaLaN_15450</name>
</gene>
<dbReference type="AlphaFoldDB" id="A0A699ZAD2"/>
<accession>A0A699ZAD2</accession>
<evidence type="ECO:0000313" key="1">
    <source>
        <dbReference type="EMBL" id="GFH18615.1"/>
    </source>
</evidence>
<dbReference type="Proteomes" id="UP000485058">
    <property type="component" value="Unassembled WGS sequence"/>
</dbReference>
<reference evidence="1 2" key="1">
    <citation type="submission" date="2020-02" db="EMBL/GenBank/DDBJ databases">
        <title>Draft genome sequence of Haematococcus lacustris strain NIES-144.</title>
        <authorList>
            <person name="Morimoto D."/>
            <person name="Nakagawa S."/>
            <person name="Yoshida T."/>
            <person name="Sawayama S."/>
        </authorList>
    </citation>
    <scope>NUCLEOTIDE SEQUENCE [LARGE SCALE GENOMIC DNA]</scope>
    <source>
        <strain evidence="1 2">NIES-144</strain>
    </source>
</reference>